<evidence type="ECO:0000256" key="3">
    <source>
        <dbReference type="ARBA" id="ARBA00023239"/>
    </source>
</evidence>
<keyword evidence="5" id="KW-0808">Transferase</keyword>
<feature type="domain" description="HpcH/HpaI aldolase/citrate lyase" evidence="4">
    <location>
        <begin position="28"/>
        <end position="217"/>
    </location>
</feature>
<protein>
    <submittedName>
        <fullName evidence="5">Pyruvate/Phosphoenolpyruvate kinase</fullName>
    </submittedName>
</protein>
<sequence length="275" mass="29949">MNVMLRNNLIDTVSEDRVCTAVGIRVIANNEVISLAKAAGYDSIFIDLEHSVFSEKDASQLCSAALSSDITPVVRVPYECGHGYIQRVLDGGAMGIVFPHINTAEEARMAVSSTKFPPKGKRSLTAALPHFHFQKIGAADLVQQLDSTCSTVFIQVETRECLENIEAIAAVDGVDVLLVGANDLSLELGVLGEWEHQTFQAALKKVAATARRNGKVFGIAGMYSRPDICKRIVRDMGARYVLGQFDIGLLAMAMNKNVEMLRDLSTGFYPYLMSS</sequence>
<gene>
    <name evidence="5" type="ORF">EDD36DRAFT_41069</name>
</gene>
<keyword evidence="5" id="KW-0670">Pyruvate</keyword>
<dbReference type="EMBL" id="MU404350">
    <property type="protein sequence ID" value="KAI1618770.1"/>
    <property type="molecule type" value="Genomic_DNA"/>
</dbReference>
<dbReference type="AlphaFoldDB" id="A0AAN6E8R5"/>
<evidence type="ECO:0000256" key="1">
    <source>
        <dbReference type="ARBA" id="ARBA00005568"/>
    </source>
</evidence>
<accession>A0AAN6E8R5</accession>
<keyword evidence="5" id="KW-0418">Kinase</keyword>
<dbReference type="GO" id="GO:0016301">
    <property type="term" value="F:kinase activity"/>
    <property type="evidence" value="ECO:0007669"/>
    <property type="project" value="UniProtKB-KW"/>
</dbReference>
<evidence type="ECO:0000256" key="2">
    <source>
        <dbReference type="ARBA" id="ARBA00022723"/>
    </source>
</evidence>
<comment type="similarity">
    <text evidence="1">Belongs to the HpcH/HpaI aldolase family.</text>
</comment>
<evidence type="ECO:0000313" key="5">
    <source>
        <dbReference type="EMBL" id="KAI1618770.1"/>
    </source>
</evidence>
<evidence type="ECO:0000259" key="4">
    <source>
        <dbReference type="Pfam" id="PF03328"/>
    </source>
</evidence>
<keyword evidence="6" id="KW-1185">Reference proteome</keyword>
<dbReference type="PANTHER" id="PTHR30502">
    <property type="entry name" value="2-KETO-3-DEOXY-L-RHAMNONATE ALDOLASE"/>
    <property type="match status" value="1"/>
</dbReference>
<comment type="caution">
    <text evidence="5">The sequence shown here is derived from an EMBL/GenBank/DDBJ whole genome shotgun (WGS) entry which is preliminary data.</text>
</comment>
<dbReference type="Proteomes" id="UP001203852">
    <property type="component" value="Unassembled WGS sequence"/>
</dbReference>
<dbReference type="Pfam" id="PF03328">
    <property type="entry name" value="HpcH_HpaI"/>
    <property type="match status" value="1"/>
</dbReference>
<dbReference type="InterPro" id="IPR040442">
    <property type="entry name" value="Pyrv_kinase-like_dom_sf"/>
</dbReference>
<dbReference type="InterPro" id="IPR050251">
    <property type="entry name" value="HpcH-HpaI_aldolase"/>
</dbReference>
<keyword evidence="2" id="KW-0479">Metal-binding</keyword>
<dbReference type="Gene3D" id="3.20.20.60">
    <property type="entry name" value="Phosphoenolpyruvate-binding domains"/>
    <property type="match status" value="1"/>
</dbReference>
<organism evidence="5 6">
    <name type="scientific">Exophiala viscosa</name>
    <dbReference type="NCBI Taxonomy" id="2486360"/>
    <lineage>
        <taxon>Eukaryota</taxon>
        <taxon>Fungi</taxon>
        <taxon>Dikarya</taxon>
        <taxon>Ascomycota</taxon>
        <taxon>Pezizomycotina</taxon>
        <taxon>Eurotiomycetes</taxon>
        <taxon>Chaetothyriomycetidae</taxon>
        <taxon>Chaetothyriales</taxon>
        <taxon>Herpotrichiellaceae</taxon>
        <taxon>Exophiala</taxon>
    </lineage>
</organism>
<name>A0AAN6E8R5_9EURO</name>
<dbReference type="GO" id="GO:0005737">
    <property type="term" value="C:cytoplasm"/>
    <property type="evidence" value="ECO:0007669"/>
    <property type="project" value="TreeGrafter"/>
</dbReference>
<dbReference type="GO" id="GO:0016832">
    <property type="term" value="F:aldehyde-lyase activity"/>
    <property type="evidence" value="ECO:0007669"/>
    <property type="project" value="TreeGrafter"/>
</dbReference>
<dbReference type="GO" id="GO:0046872">
    <property type="term" value="F:metal ion binding"/>
    <property type="evidence" value="ECO:0007669"/>
    <property type="project" value="UniProtKB-KW"/>
</dbReference>
<dbReference type="SUPFAM" id="SSF51621">
    <property type="entry name" value="Phosphoenolpyruvate/pyruvate domain"/>
    <property type="match status" value="1"/>
</dbReference>
<reference evidence="5" key="1">
    <citation type="journal article" date="2022" name="bioRxiv">
        <title>Deciphering the potential niche of two novel black yeast fungi from a biological soil crust based on their genomes, phenotypes, and melanin regulation.</title>
        <authorList>
            <consortium name="DOE Joint Genome Institute"/>
            <person name="Carr E.C."/>
            <person name="Barton Q."/>
            <person name="Grambo S."/>
            <person name="Sullivan M."/>
            <person name="Renfro C.M."/>
            <person name="Kuo A."/>
            <person name="Pangilinan J."/>
            <person name="Lipzen A."/>
            <person name="Keymanesh K."/>
            <person name="Savage E."/>
            <person name="Barry K."/>
            <person name="Grigoriev I.V."/>
            <person name="Riekhof W.R."/>
            <person name="Harris S.S."/>
        </authorList>
    </citation>
    <scope>NUCLEOTIDE SEQUENCE</scope>
    <source>
        <strain evidence="5">JF 03-4F</strain>
    </source>
</reference>
<dbReference type="InterPro" id="IPR015813">
    <property type="entry name" value="Pyrv/PenolPyrv_kinase-like_dom"/>
</dbReference>
<dbReference type="PANTHER" id="PTHR30502:SF0">
    <property type="entry name" value="PHOSPHOENOLPYRUVATE CARBOXYLASE FAMILY PROTEIN"/>
    <property type="match status" value="1"/>
</dbReference>
<proteinExistence type="inferred from homology"/>
<dbReference type="InterPro" id="IPR005000">
    <property type="entry name" value="Aldolase/citrate-lyase_domain"/>
</dbReference>
<evidence type="ECO:0000313" key="6">
    <source>
        <dbReference type="Proteomes" id="UP001203852"/>
    </source>
</evidence>
<keyword evidence="3" id="KW-0456">Lyase</keyword>